<comment type="caution">
    <text evidence="1">The sequence shown here is derived from an EMBL/GenBank/DDBJ whole genome shotgun (WGS) entry which is preliminary data.</text>
</comment>
<name>A0A1B7M2P8_9MICC</name>
<dbReference type="AlphaFoldDB" id="A0A1B7M2P8"/>
<gene>
    <name evidence="1" type="ORF">A6F49_04860</name>
</gene>
<proteinExistence type="predicted"/>
<accession>A0A1B7M2P8</accession>
<evidence type="ECO:0000313" key="1">
    <source>
        <dbReference type="EMBL" id="OAV62840.1"/>
    </source>
</evidence>
<dbReference type="EMBL" id="LXEY01000008">
    <property type="protein sequence ID" value="OAV62840.1"/>
    <property type="molecule type" value="Genomic_DNA"/>
</dbReference>
<evidence type="ECO:0000313" key="2">
    <source>
        <dbReference type="Proteomes" id="UP000078292"/>
    </source>
</evidence>
<protein>
    <submittedName>
        <fullName evidence="1">Uncharacterized protein</fullName>
    </submittedName>
</protein>
<dbReference type="STRING" id="1837282.A6F49_04860"/>
<sequence>MNPYHHDIPAVDRRGVDQWLGDWIDMLQNDGQVCVGVEKCDVQRSVYHGALALSIIVEAFAHQYNTTPRSVLRKMRRERLKAVPHVASNDGHDPLLLGMSMVNDNPSTWFTDDTYRDVIARVVDEYGMDEAVDAMSVVAMCLCGFLSSKHSRTDIFDIAIRVGETFANATGVTAAMRQE</sequence>
<keyword evidence="2" id="KW-1185">Reference proteome</keyword>
<dbReference type="Proteomes" id="UP000078292">
    <property type="component" value="Unassembled WGS sequence"/>
</dbReference>
<organism evidence="1 2">
    <name type="scientific">Enteractinococcus helveticum</name>
    <dbReference type="NCBI Taxonomy" id="1837282"/>
    <lineage>
        <taxon>Bacteria</taxon>
        <taxon>Bacillati</taxon>
        <taxon>Actinomycetota</taxon>
        <taxon>Actinomycetes</taxon>
        <taxon>Micrococcales</taxon>
        <taxon>Micrococcaceae</taxon>
    </lineage>
</organism>
<reference evidence="1 2" key="1">
    <citation type="submission" date="2016-04" db="EMBL/GenBank/DDBJ databases">
        <title>First whole genome shotgun sequence of the bacterium Enteractinococcus sp. strain UASWS1574.</title>
        <authorList>
            <person name="Crovadore J."/>
            <person name="Chablais R."/>
            <person name="Lefort F."/>
        </authorList>
    </citation>
    <scope>NUCLEOTIDE SEQUENCE [LARGE SCALE GENOMIC DNA]</scope>
    <source>
        <strain evidence="1 2">UASWS1574</strain>
    </source>
</reference>